<proteinExistence type="predicted"/>
<dbReference type="EMBL" id="LSMT01001106">
    <property type="protein sequence ID" value="PFX12988.1"/>
    <property type="molecule type" value="Genomic_DNA"/>
</dbReference>
<name>A0A2B4R9C0_STYPI</name>
<evidence type="ECO:0000313" key="2">
    <source>
        <dbReference type="EMBL" id="PFX12988.1"/>
    </source>
</evidence>
<dbReference type="Proteomes" id="UP000225706">
    <property type="component" value="Unassembled WGS sequence"/>
</dbReference>
<gene>
    <name evidence="2" type="ORF">AWC38_SpisGene22975</name>
</gene>
<sequence length="109" mass="11455">MAAESWGEKDICTKGVYEAYEMAAPSSKASNIKSINVGYSRKKDEEGASNTRERENEGLEGTANANATSRPAESHAAATATKPAAVTQLSDDDDAAVKSFDGVIGKNNK</sequence>
<evidence type="ECO:0000256" key="1">
    <source>
        <dbReference type="SAM" id="MobiDB-lite"/>
    </source>
</evidence>
<feature type="compositionally biased region" description="Low complexity" evidence="1">
    <location>
        <begin position="74"/>
        <end position="87"/>
    </location>
</feature>
<feature type="region of interest" description="Disordered" evidence="1">
    <location>
        <begin position="39"/>
        <end position="90"/>
    </location>
</feature>
<comment type="caution">
    <text evidence="2">The sequence shown here is derived from an EMBL/GenBank/DDBJ whole genome shotgun (WGS) entry which is preliminary data.</text>
</comment>
<protein>
    <submittedName>
        <fullName evidence="2">Uncharacterized protein</fullName>
    </submittedName>
</protein>
<evidence type="ECO:0000313" key="3">
    <source>
        <dbReference type="Proteomes" id="UP000225706"/>
    </source>
</evidence>
<reference evidence="3" key="1">
    <citation type="journal article" date="2017" name="bioRxiv">
        <title>Comparative analysis of the genomes of Stylophora pistillata and Acropora digitifera provides evidence for extensive differences between species of corals.</title>
        <authorList>
            <person name="Voolstra C.R."/>
            <person name="Li Y."/>
            <person name="Liew Y.J."/>
            <person name="Baumgarten S."/>
            <person name="Zoccola D."/>
            <person name="Flot J.-F."/>
            <person name="Tambutte S."/>
            <person name="Allemand D."/>
            <person name="Aranda M."/>
        </authorList>
    </citation>
    <scope>NUCLEOTIDE SEQUENCE [LARGE SCALE GENOMIC DNA]</scope>
</reference>
<feature type="compositionally biased region" description="Basic and acidic residues" evidence="1">
    <location>
        <begin position="41"/>
        <end position="57"/>
    </location>
</feature>
<dbReference type="AlphaFoldDB" id="A0A2B4R9C0"/>
<keyword evidence="3" id="KW-1185">Reference proteome</keyword>
<accession>A0A2B4R9C0</accession>
<organism evidence="2 3">
    <name type="scientific">Stylophora pistillata</name>
    <name type="common">Smooth cauliflower coral</name>
    <dbReference type="NCBI Taxonomy" id="50429"/>
    <lineage>
        <taxon>Eukaryota</taxon>
        <taxon>Metazoa</taxon>
        <taxon>Cnidaria</taxon>
        <taxon>Anthozoa</taxon>
        <taxon>Hexacorallia</taxon>
        <taxon>Scleractinia</taxon>
        <taxon>Astrocoeniina</taxon>
        <taxon>Pocilloporidae</taxon>
        <taxon>Stylophora</taxon>
    </lineage>
</organism>